<dbReference type="InterPro" id="IPR006311">
    <property type="entry name" value="TAT_signal"/>
</dbReference>
<dbReference type="PANTHER" id="PTHR30521:SF4">
    <property type="entry name" value="DEFERROCHELATASE"/>
    <property type="match status" value="1"/>
</dbReference>
<keyword evidence="3" id="KW-0349">Heme</keyword>
<dbReference type="InterPro" id="IPR006314">
    <property type="entry name" value="Dyp_peroxidase"/>
</dbReference>
<dbReference type="GO" id="GO:0020037">
    <property type="term" value="F:heme binding"/>
    <property type="evidence" value="ECO:0007669"/>
    <property type="project" value="InterPro"/>
</dbReference>
<keyword evidence="14" id="KW-1185">Reference proteome</keyword>
<name>A0A840DSV3_9MICO</name>
<organism evidence="13 14">
    <name type="scientific">Canibacter oris</name>
    <dbReference type="NCBI Taxonomy" id="1365628"/>
    <lineage>
        <taxon>Bacteria</taxon>
        <taxon>Bacillati</taxon>
        <taxon>Actinomycetota</taxon>
        <taxon>Actinomycetes</taxon>
        <taxon>Micrococcales</taxon>
        <taxon>Microbacteriaceae</taxon>
        <taxon>Canibacter</taxon>
    </lineage>
</organism>
<dbReference type="Pfam" id="PF04261">
    <property type="entry name" value="Dyp_perox_N"/>
    <property type="match status" value="1"/>
</dbReference>
<feature type="region of interest" description="Disordered" evidence="9">
    <location>
        <begin position="1"/>
        <end position="25"/>
    </location>
</feature>
<keyword evidence="4" id="KW-0479">Metal-binding</keyword>
<comment type="caution">
    <text evidence="13">The sequence shown here is derived from an EMBL/GenBank/DDBJ whole genome shotgun (WGS) entry which is preliminary data.</text>
</comment>
<dbReference type="Pfam" id="PF20628">
    <property type="entry name" value="Dyp_perox_C"/>
    <property type="match status" value="1"/>
</dbReference>
<comment type="similarity">
    <text evidence="8">Belongs to the DyP-type peroxidase family.</text>
</comment>
<evidence type="ECO:0000256" key="1">
    <source>
        <dbReference type="ARBA" id="ARBA00001970"/>
    </source>
</evidence>
<dbReference type="EC" id="1.11.1.19" evidence="13"/>
<dbReference type="GO" id="GO:0004601">
    <property type="term" value="F:peroxidase activity"/>
    <property type="evidence" value="ECO:0007669"/>
    <property type="project" value="UniProtKB-KW"/>
</dbReference>
<dbReference type="GO" id="GO:0046872">
    <property type="term" value="F:metal ion binding"/>
    <property type="evidence" value="ECO:0007669"/>
    <property type="project" value="UniProtKB-KW"/>
</dbReference>
<dbReference type="PROSITE" id="PS51404">
    <property type="entry name" value="DYP_PEROXIDASE"/>
    <property type="match status" value="1"/>
</dbReference>
<dbReference type="EMBL" id="JACIFD010000021">
    <property type="protein sequence ID" value="MBB4072216.1"/>
    <property type="molecule type" value="Genomic_DNA"/>
</dbReference>
<evidence type="ECO:0000256" key="6">
    <source>
        <dbReference type="ARBA" id="ARBA00023002"/>
    </source>
</evidence>
<dbReference type="Proteomes" id="UP000571183">
    <property type="component" value="Unassembled WGS sequence"/>
</dbReference>
<dbReference type="InterPro" id="IPR011008">
    <property type="entry name" value="Dimeric_a/b-barrel"/>
</dbReference>
<evidence type="ECO:0000313" key="13">
    <source>
        <dbReference type="EMBL" id="MBB4072216.1"/>
    </source>
</evidence>
<feature type="domain" description="Dyp-type peroxidase N-terminal" evidence="10">
    <location>
        <begin position="84"/>
        <end position="226"/>
    </location>
</feature>
<dbReference type="InterPro" id="IPR048328">
    <property type="entry name" value="Dyp_perox_C"/>
</dbReference>
<keyword evidence="2 13" id="KW-0575">Peroxidase</keyword>
<keyword evidence="5" id="KW-0732">Signal</keyword>
<evidence type="ECO:0000313" key="14">
    <source>
        <dbReference type="Proteomes" id="UP000571183"/>
    </source>
</evidence>
<dbReference type="EMBL" id="JACIFD010000012">
    <property type="protein sequence ID" value="MBB4071959.1"/>
    <property type="molecule type" value="Genomic_DNA"/>
</dbReference>
<evidence type="ECO:0000313" key="12">
    <source>
        <dbReference type="EMBL" id="MBB4071959.1"/>
    </source>
</evidence>
<evidence type="ECO:0000256" key="3">
    <source>
        <dbReference type="ARBA" id="ARBA00022617"/>
    </source>
</evidence>
<sequence>MTTNSAAHDSVAASESSPVDSGAAGTTLSRRGLLGSVAAGAGVAALGAVAGAGVTRATNHSEVAAALNSTKTGTDVISCHGTQQAGVTTPATSHLRALAFMLRPEVQREDLQRLMRLLTADIEALTSGAAPVADSEPHLALVPARLTITVAVGAEFVARVNPAAVPEWLGPLPAFKKDRLAPEFNDGDLLLQITADDQVTVSHAARVLTRTVRSFTTPHWIQDGFRRTRGSEPDGTTMRNLMGQVDGSFNPEPTDPDFSSLVWLDASAGWLAGGTCQVLRRIRMELDTWDEVDRPGREATIGRTLATGAPLTGGSEKDPGDFSAVNELKLPVIHAAAHIRRAHSTDPTERIFRRSYNYDAGSEQGLLFMCYQRDPRKQFIPIQQRLDDLDMLNQWVTHTGSAVFAVLPGWQPGGILAQTLFEL</sequence>
<feature type="domain" description="Dyp-type peroxidase C-terminal" evidence="11">
    <location>
        <begin position="238"/>
        <end position="409"/>
    </location>
</feature>
<keyword evidence="7" id="KW-0408">Iron</keyword>
<dbReference type="GO" id="GO:0005829">
    <property type="term" value="C:cytosol"/>
    <property type="evidence" value="ECO:0007669"/>
    <property type="project" value="TreeGrafter"/>
</dbReference>
<evidence type="ECO:0000256" key="7">
    <source>
        <dbReference type="ARBA" id="ARBA00023004"/>
    </source>
</evidence>
<evidence type="ECO:0000256" key="8">
    <source>
        <dbReference type="ARBA" id="ARBA00025737"/>
    </source>
</evidence>
<evidence type="ECO:0000259" key="11">
    <source>
        <dbReference type="Pfam" id="PF20628"/>
    </source>
</evidence>
<evidence type="ECO:0000256" key="2">
    <source>
        <dbReference type="ARBA" id="ARBA00022559"/>
    </source>
</evidence>
<evidence type="ECO:0000256" key="4">
    <source>
        <dbReference type="ARBA" id="ARBA00022723"/>
    </source>
</evidence>
<dbReference type="PROSITE" id="PS51318">
    <property type="entry name" value="TAT"/>
    <property type="match status" value="1"/>
</dbReference>
<proteinExistence type="inferred from homology"/>
<evidence type="ECO:0000256" key="9">
    <source>
        <dbReference type="SAM" id="MobiDB-lite"/>
    </source>
</evidence>
<dbReference type="NCBIfam" id="TIGR01413">
    <property type="entry name" value="Dyp_perox_fam"/>
    <property type="match status" value="1"/>
</dbReference>
<evidence type="ECO:0000256" key="5">
    <source>
        <dbReference type="ARBA" id="ARBA00022729"/>
    </source>
</evidence>
<reference evidence="13" key="1">
    <citation type="submission" date="2020-08" db="EMBL/GenBank/DDBJ databases">
        <title>Sequencing the genomes of 1000 actinobacteria strains.</title>
        <authorList>
            <person name="Klenk H.-P."/>
        </authorList>
    </citation>
    <scope>NUCLEOTIDE SEQUENCE [LARGE SCALE GENOMIC DNA]</scope>
    <source>
        <strain evidence="13">DSM 27064</strain>
    </source>
</reference>
<dbReference type="AlphaFoldDB" id="A0A840DSV3"/>
<dbReference type="InterPro" id="IPR048327">
    <property type="entry name" value="Dyp_perox_N"/>
</dbReference>
<dbReference type="PANTHER" id="PTHR30521">
    <property type="entry name" value="DEFERROCHELATASE/PEROXIDASE"/>
    <property type="match status" value="1"/>
</dbReference>
<keyword evidence="6 13" id="KW-0560">Oxidoreductase</keyword>
<dbReference type="SUPFAM" id="SSF54909">
    <property type="entry name" value="Dimeric alpha+beta barrel"/>
    <property type="match status" value="1"/>
</dbReference>
<protein>
    <submittedName>
        <fullName evidence="13">Dye decolorizing peroxidase</fullName>
        <ecNumber evidence="13">1.11.1.19</ecNumber>
    </submittedName>
</protein>
<comment type="cofactor">
    <cofactor evidence="1">
        <name>heme b</name>
        <dbReference type="ChEBI" id="CHEBI:60344"/>
    </cofactor>
</comment>
<evidence type="ECO:0000259" key="10">
    <source>
        <dbReference type="Pfam" id="PF04261"/>
    </source>
</evidence>
<accession>A0A840DSV3</accession>
<gene>
    <name evidence="12" type="ORF">F5897_001282</name>
    <name evidence="13" type="ORF">F5897_001546</name>
</gene>